<proteinExistence type="predicted"/>
<reference evidence="6 7" key="1">
    <citation type="journal article" date="2006" name="Nature">
        <title>Global trends of whole-genome duplications revealed by the ciliate Paramecium tetraurelia.</title>
        <authorList>
            <consortium name="Genoscope"/>
            <person name="Aury J.-M."/>
            <person name="Jaillon O."/>
            <person name="Duret L."/>
            <person name="Noel B."/>
            <person name="Jubin C."/>
            <person name="Porcel B.M."/>
            <person name="Segurens B."/>
            <person name="Daubin V."/>
            <person name="Anthouard V."/>
            <person name="Aiach N."/>
            <person name="Arnaiz O."/>
            <person name="Billaut A."/>
            <person name="Beisson J."/>
            <person name="Blanc I."/>
            <person name="Bouhouche K."/>
            <person name="Camara F."/>
            <person name="Duharcourt S."/>
            <person name="Guigo R."/>
            <person name="Gogendeau D."/>
            <person name="Katinka M."/>
            <person name="Keller A.-M."/>
            <person name="Kissmehl R."/>
            <person name="Klotz C."/>
            <person name="Koll F."/>
            <person name="Le Moue A."/>
            <person name="Lepere C."/>
            <person name="Malinsky S."/>
            <person name="Nowacki M."/>
            <person name="Nowak J.K."/>
            <person name="Plattner H."/>
            <person name="Poulain J."/>
            <person name="Ruiz F."/>
            <person name="Serrano V."/>
            <person name="Zagulski M."/>
            <person name="Dessen P."/>
            <person name="Betermier M."/>
            <person name="Weissenbach J."/>
            <person name="Scarpelli C."/>
            <person name="Schachter V."/>
            <person name="Sperling L."/>
            <person name="Meyer E."/>
            <person name="Cohen J."/>
            <person name="Wincker P."/>
        </authorList>
    </citation>
    <scope>NUCLEOTIDE SEQUENCE [LARGE SCALE GENOMIC DNA]</scope>
    <source>
        <strain evidence="6 7">Stock d4-2</strain>
    </source>
</reference>
<dbReference type="STRING" id="5888.A0D0G5"/>
<keyword evidence="3" id="KW-0862">Zinc</keyword>
<dbReference type="HOGENOM" id="CLU_1463953_0_0_1"/>
<dbReference type="PROSITE" id="PS50089">
    <property type="entry name" value="ZF_RING_2"/>
    <property type="match status" value="1"/>
</dbReference>
<dbReference type="InterPro" id="IPR017907">
    <property type="entry name" value="Znf_RING_CS"/>
</dbReference>
<dbReference type="OMA" id="DEVCQIC"/>
<dbReference type="Gene3D" id="3.30.40.10">
    <property type="entry name" value="Zinc/RING finger domain, C3HC4 (zinc finger)"/>
    <property type="match status" value="1"/>
</dbReference>
<dbReference type="AlphaFoldDB" id="A0D0G5"/>
<evidence type="ECO:0000313" key="6">
    <source>
        <dbReference type="EMBL" id="CAK76532.1"/>
    </source>
</evidence>
<dbReference type="InterPro" id="IPR018957">
    <property type="entry name" value="Znf_C3HC4_RING-type"/>
</dbReference>
<gene>
    <name evidence="6" type="ORF">GSPATT00012084001</name>
</gene>
<dbReference type="GeneID" id="5029713"/>
<organism evidence="6 7">
    <name type="scientific">Paramecium tetraurelia</name>
    <dbReference type="NCBI Taxonomy" id="5888"/>
    <lineage>
        <taxon>Eukaryota</taxon>
        <taxon>Sar</taxon>
        <taxon>Alveolata</taxon>
        <taxon>Ciliophora</taxon>
        <taxon>Intramacronucleata</taxon>
        <taxon>Oligohymenophorea</taxon>
        <taxon>Peniculida</taxon>
        <taxon>Parameciidae</taxon>
        <taxon>Paramecium</taxon>
    </lineage>
</organism>
<dbReference type="PROSITE" id="PS00518">
    <property type="entry name" value="ZF_RING_1"/>
    <property type="match status" value="1"/>
</dbReference>
<dbReference type="Pfam" id="PF00097">
    <property type="entry name" value="zf-C3HC4"/>
    <property type="match status" value="1"/>
</dbReference>
<dbReference type="InterPro" id="IPR047126">
    <property type="entry name" value="RNF141-like"/>
</dbReference>
<dbReference type="KEGG" id="ptm:GSPATT00012084001"/>
<keyword evidence="2 4" id="KW-0863">Zinc-finger</keyword>
<evidence type="ECO:0000259" key="5">
    <source>
        <dbReference type="PROSITE" id="PS50089"/>
    </source>
</evidence>
<dbReference type="PANTHER" id="PTHR12109">
    <property type="entry name" value="RING FINGER PROTEIN 141-RELATED"/>
    <property type="match status" value="1"/>
</dbReference>
<keyword evidence="7" id="KW-1185">Reference proteome</keyword>
<dbReference type="OrthoDB" id="10025918at2759"/>
<dbReference type="InterPro" id="IPR001841">
    <property type="entry name" value="Znf_RING"/>
</dbReference>
<dbReference type="PANTHER" id="PTHR12109:SF3">
    <property type="entry name" value="RING FINGER PROTEIN 141"/>
    <property type="match status" value="1"/>
</dbReference>
<dbReference type="InParanoid" id="A0D0G5"/>
<dbReference type="GO" id="GO:0004842">
    <property type="term" value="F:ubiquitin-protein transferase activity"/>
    <property type="evidence" value="ECO:0000318"/>
    <property type="project" value="GO_Central"/>
</dbReference>
<evidence type="ECO:0000256" key="2">
    <source>
        <dbReference type="ARBA" id="ARBA00022771"/>
    </source>
</evidence>
<accession>A0D0G5</accession>
<dbReference type="EMBL" id="CT868241">
    <property type="protein sequence ID" value="CAK76532.1"/>
    <property type="molecule type" value="Genomic_DNA"/>
</dbReference>
<protein>
    <recommendedName>
        <fullName evidence="5">RING-type domain-containing protein</fullName>
    </recommendedName>
</protein>
<name>A0D0G5_PARTE</name>
<sequence>MGQQQTKQPIHVLIKDIEYFNKVIKQQPFPILFSRSMPLQKELNKQIGAELIQNRLTFQEQLLQFTTKTDLAIILKIDDRQKLIDQETFYKLKQLIQDLAYLYMKNNEDEVCQICFEKKIEKLLPCGHSYCQNCIDGWFSVKLRDSCPMCRTRFTKQKMLENSYCFPDEKDFIDSFKEEVLKHLN</sequence>
<evidence type="ECO:0000313" key="7">
    <source>
        <dbReference type="Proteomes" id="UP000000600"/>
    </source>
</evidence>
<dbReference type="Proteomes" id="UP000000600">
    <property type="component" value="Unassembled WGS sequence"/>
</dbReference>
<keyword evidence="1" id="KW-0479">Metal-binding</keyword>
<evidence type="ECO:0000256" key="4">
    <source>
        <dbReference type="PROSITE-ProRule" id="PRU00175"/>
    </source>
</evidence>
<dbReference type="RefSeq" id="XP_001443929.1">
    <property type="nucleotide sequence ID" value="XM_001443892.1"/>
</dbReference>
<dbReference type="SUPFAM" id="SSF57850">
    <property type="entry name" value="RING/U-box"/>
    <property type="match status" value="1"/>
</dbReference>
<evidence type="ECO:0000256" key="3">
    <source>
        <dbReference type="ARBA" id="ARBA00022833"/>
    </source>
</evidence>
<dbReference type="GO" id="GO:0051865">
    <property type="term" value="P:protein autoubiquitination"/>
    <property type="evidence" value="ECO:0000318"/>
    <property type="project" value="GO_Central"/>
</dbReference>
<evidence type="ECO:0000256" key="1">
    <source>
        <dbReference type="ARBA" id="ARBA00022723"/>
    </source>
</evidence>
<dbReference type="InterPro" id="IPR013083">
    <property type="entry name" value="Znf_RING/FYVE/PHD"/>
</dbReference>
<dbReference type="SMART" id="SM00184">
    <property type="entry name" value="RING"/>
    <property type="match status" value="1"/>
</dbReference>
<feature type="domain" description="RING-type" evidence="5">
    <location>
        <begin position="112"/>
        <end position="151"/>
    </location>
</feature>
<dbReference type="GO" id="GO:0008270">
    <property type="term" value="F:zinc ion binding"/>
    <property type="evidence" value="ECO:0007669"/>
    <property type="project" value="UniProtKB-KW"/>
</dbReference>